<evidence type="ECO:0000313" key="3">
    <source>
        <dbReference type="Proteomes" id="UP000762676"/>
    </source>
</evidence>
<comment type="caution">
    <text evidence="2">The sequence shown here is derived from an EMBL/GenBank/DDBJ whole genome shotgun (WGS) entry which is preliminary data.</text>
</comment>
<protein>
    <recommendedName>
        <fullName evidence="4">PiggyBac transposable element-derived protein domain-containing protein</fullName>
    </recommendedName>
</protein>
<feature type="region of interest" description="Disordered" evidence="1">
    <location>
        <begin position="1"/>
        <end position="84"/>
    </location>
</feature>
<gene>
    <name evidence="2" type="ORF">ElyMa_001738800</name>
</gene>
<evidence type="ECO:0000313" key="2">
    <source>
        <dbReference type="EMBL" id="GFS27077.1"/>
    </source>
</evidence>
<dbReference type="EMBL" id="BMAT01003535">
    <property type="protein sequence ID" value="GFS27077.1"/>
    <property type="molecule type" value="Genomic_DNA"/>
</dbReference>
<feature type="compositionally biased region" description="Acidic residues" evidence="1">
    <location>
        <begin position="18"/>
        <end position="45"/>
    </location>
</feature>
<dbReference type="Proteomes" id="UP000762676">
    <property type="component" value="Unassembled WGS sequence"/>
</dbReference>
<keyword evidence="3" id="KW-1185">Reference proteome</keyword>
<organism evidence="2 3">
    <name type="scientific">Elysia marginata</name>
    <dbReference type="NCBI Taxonomy" id="1093978"/>
    <lineage>
        <taxon>Eukaryota</taxon>
        <taxon>Metazoa</taxon>
        <taxon>Spiralia</taxon>
        <taxon>Lophotrochozoa</taxon>
        <taxon>Mollusca</taxon>
        <taxon>Gastropoda</taxon>
        <taxon>Heterobranchia</taxon>
        <taxon>Euthyneura</taxon>
        <taxon>Panpulmonata</taxon>
        <taxon>Sacoglossa</taxon>
        <taxon>Placobranchoidea</taxon>
        <taxon>Plakobranchidae</taxon>
        <taxon>Elysia</taxon>
    </lineage>
</organism>
<dbReference type="AlphaFoldDB" id="A0AAV4JWD1"/>
<evidence type="ECO:0000256" key="1">
    <source>
        <dbReference type="SAM" id="MobiDB-lite"/>
    </source>
</evidence>
<sequence>MASANIKDDEVYGLLDLSDSDVSDWIPDDEELDLERPDDEEEPQPDEPTQSQSNAPDNGTPRPKDGGPTTSVPFKPERVPGLHLPDCQTRQDIQKFWRPVDFFKLYFTSALVQLLCEWTNAYADSVGEQRKSMYERWTKVDEEEF</sequence>
<feature type="compositionally biased region" description="Basic and acidic residues" evidence="1">
    <location>
        <begin position="1"/>
        <end position="10"/>
    </location>
</feature>
<proteinExistence type="predicted"/>
<evidence type="ECO:0008006" key="4">
    <source>
        <dbReference type="Google" id="ProtNLM"/>
    </source>
</evidence>
<reference evidence="2 3" key="1">
    <citation type="journal article" date="2021" name="Elife">
        <title>Chloroplast acquisition without the gene transfer in kleptoplastic sea slugs, Plakobranchus ocellatus.</title>
        <authorList>
            <person name="Maeda T."/>
            <person name="Takahashi S."/>
            <person name="Yoshida T."/>
            <person name="Shimamura S."/>
            <person name="Takaki Y."/>
            <person name="Nagai Y."/>
            <person name="Toyoda A."/>
            <person name="Suzuki Y."/>
            <person name="Arimoto A."/>
            <person name="Ishii H."/>
            <person name="Satoh N."/>
            <person name="Nishiyama T."/>
            <person name="Hasebe M."/>
            <person name="Maruyama T."/>
            <person name="Minagawa J."/>
            <person name="Obokata J."/>
            <person name="Shigenobu S."/>
        </authorList>
    </citation>
    <scope>NUCLEOTIDE SEQUENCE [LARGE SCALE GENOMIC DNA]</scope>
</reference>
<accession>A0AAV4JWD1</accession>
<name>A0AAV4JWD1_9GAST</name>